<dbReference type="InterPro" id="IPR013341">
    <property type="entry name" value="Mandelate_racemase_N_dom"/>
</dbReference>
<proteinExistence type="predicted"/>
<dbReference type="Gene3D" id="3.20.20.120">
    <property type="entry name" value="Enolase-like C-terminal domain"/>
    <property type="match status" value="1"/>
</dbReference>
<accession>A0A927R8R5</accession>
<name>A0A927R8R5_9ACTN</name>
<dbReference type="InterPro" id="IPR029065">
    <property type="entry name" value="Enolase_C-like"/>
</dbReference>
<dbReference type="PROSITE" id="PS00908">
    <property type="entry name" value="MR_MLE_1"/>
    <property type="match status" value="1"/>
</dbReference>
<dbReference type="GO" id="GO:0009063">
    <property type="term" value="P:amino acid catabolic process"/>
    <property type="evidence" value="ECO:0007669"/>
    <property type="project" value="InterPro"/>
</dbReference>
<dbReference type="RefSeq" id="WP_192751032.1">
    <property type="nucleotide sequence ID" value="NZ_BAABJL010000151.1"/>
</dbReference>
<organism evidence="2 3">
    <name type="scientific">Actinopolymorpha pittospori</name>
    <dbReference type="NCBI Taxonomy" id="648752"/>
    <lineage>
        <taxon>Bacteria</taxon>
        <taxon>Bacillati</taxon>
        <taxon>Actinomycetota</taxon>
        <taxon>Actinomycetes</taxon>
        <taxon>Propionibacteriales</taxon>
        <taxon>Actinopolymorphaceae</taxon>
        <taxon>Actinopolymorpha</taxon>
    </lineage>
</organism>
<dbReference type="InterPro" id="IPR036849">
    <property type="entry name" value="Enolase-like_C_sf"/>
</dbReference>
<comment type="caution">
    <text evidence="2">The sequence shown here is derived from an EMBL/GenBank/DDBJ whole genome shotgun (WGS) entry which is preliminary data.</text>
</comment>
<dbReference type="PANTHER" id="PTHR48080">
    <property type="entry name" value="D-GALACTONATE DEHYDRATASE-RELATED"/>
    <property type="match status" value="1"/>
</dbReference>
<dbReference type="SFLD" id="SFLDG00179">
    <property type="entry name" value="mandelate_racemase"/>
    <property type="match status" value="1"/>
</dbReference>
<sequence length="368" mass="40524">MTRVERIETYVHHNVCIVRVRTDDGAEGIGQTAPGQAHISAEVLHSLVAPHFLGRDPFAIGTLVDECARAQYKYWGSFFFRALGGVDTALWDLMGKAQGRPVYDLLGGKVRENVPVYASSMSRETTPEDEAARLAGHVEELGFDCVKIKIGKRVGRDADAQKNRTATLVPLLRNTLGDSVDIMADANGCYSPAQAVRVGRMLEEYGYCHLEEPNPAWELDNMARVAADLDIPVGAGEQEFSLEIIWRMISQRLVDVIQPDICYVGGLTRAKRVAELAEVAGIPCTPHCSNRSMVQIFTAHFALAMPAVSQFQEWSIEKQRRVGQIYEPVPVVRDGTIELSDAPGWGVEVPKTFFDEADHRVSKASDGA</sequence>
<dbReference type="Gene3D" id="3.30.390.10">
    <property type="entry name" value="Enolase-like, N-terminal domain"/>
    <property type="match status" value="1"/>
</dbReference>
<protein>
    <submittedName>
        <fullName evidence="2">L-alanine-DL-glutamate epimerase-like enolase superfamily enzyme</fullName>
    </submittedName>
</protein>
<feature type="domain" description="Mandelate racemase/muconate lactonizing enzyme C-terminal" evidence="1">
    <location>
        <begin position="128"/>
        <end position="232"/>
    </location>
</feature>
<dbReference type="CDD" id="cd03316">
    <property type="entry name" value="MR_like"/>
    <property type="match status" value="1"/>
</dbReference>
<keyword evidence="3" id="KW-1185">Reference proteome</keyword>
<dbReference type="Pfam" id="PF02746">
    <property type="entry name" value="MR_MLE_N"/>
    <property type="match status" value="1"/>
</dbReference>
<dbReference type="InterPro" id="IPR018110">
    <property type="entry name" value="Mandel_Rmase/mucon_lact_enz_CS"/>
</dbReference>
<dbReference type="InterPro" id="IPR034593">
    <property type="entry name" value="DgoD-like"/>
</dbReference>
<dbReference type="InterPro" id="IPR013342">
    <property type="entry name" value="Mandelate_racemase_C"/>
</dbReference>
<dbReference type="SUPFAM" id="SSF54826">
    <property type="entry name" value="Enolase N-terminal domain-like"/>
    <property type="match status" value="1"/>
</dbReference>
<dbReference type="Proteomes" id="UP000638648">
    <property type="component" value="Unassembled WGS sequence"/>
</dbReference>
<dbReference type="PROSITE" id="PS00909">
    <property type="entry name" value="MR_MLE_2"/>
    <property type="match status" value="1"/>
</dbReference>
<reference evidence="2" key="1">
    <citation type="submission" date="2020-10" db="EMBL/GenBank/DDBJ databases">
        <title>Sequencing the genomes of 1000 actinobacteria strains.</title>
        <authorList>
            <person name="Klenk H.-P."/>
        </authorList>
    </citation>
    <scope>NUCLEOTIDE SEQUENCE</scope>
    <source>
        <strain evidence="2">DSM 45354</strain>
    </source>
</reference>
<dbReference type="SUPFAM" id="SSF51604">
    <property type="entry name" value="Enolase C-terminal domain-like"/>
    <property type="match status" value="1"/>
</dbReference>
<dbReference type="Pfam" id="PF13378">
    <property type="entry name" value="MR_MLE_C"/>
    <property type="match status" value="1"/>
</dbReference>
<dbReference type="EMBL" id="JADBEM010000001">
    <property type="protein sequence ID" value="MBE1607022.1"/>
    <property type="molecule type" value="Genomic_DNA"/>
</dbReference>
<evidence type="ECO:0000259" key="1">
    <source>
        <dbReference type="SMART" id="SM00922"/>
    </source>
</evidence>
<dbReference type="SMART" id="SM00922">
    <property type="entry name" value="MR_MLE"/>
    <property type="match status" value="1"/>
</dbReference>
<evidence type="ECO:0000313" key="2">
    <source>
        <dbReference type="EMBL" id="MBE1607022.1"/>
    </source>
</evidence>
<gene>
    <name evidence="2" type="ORF">HEB94_003870</name>
</gene>
<evidence type="ECO:0000313" key="3">
    <source>
        <dbReference type="Proteomes" id="UP000638648"/>
    </source>
</evidence>
<dbReference type="InterPro" id="IPR029017">
    <property type="entry name" value="Enolase-like_N"/>
</dbReference>
<dbReference type="AlphaFoldDB" id="A0A927R8R5"/>
<dbReference type="SFLD" id="SFLDS00001">
    <property type="entry name" value="Enolase"/>
    <property type="match status" value="1"/>
</dbReference>